<keyword evidence="1" id="KW-0677">Repeat</keyword>
<dbReference type="PROSITE" id="PS50825">
    <property type="entry name" value="HYR"/>
    <property type="match status" value="1"/>
</dbReference>
<dbReference type="InterPro" id="IPR037120">
    <property type="entry name" value="Haem_peroxidase_sf_animal"/>
</dbReference>
<feature type="non-terminal residue" evidence="5">
    <location>
        <position position="625"/>
    </location>
</feature>
<organism evidence="4 5">
    <name type="scientific">Saccoglossus kowalevskii</name>
    <name type="common">Acorn worm</name>
    <dbReference type="NCBI Taxonomy" id="10224"/>
    <lineage>
        <taxon>Eukaryota</taxon>
        <taxon>Metazoa</taxon>
        <taxon>Hemichordata</taxon>
        <taxon>Enteropneusta</taxon>
        <taxon>Harrimaniidae</taxon>
        <taxon>Saccoglossus</taxon>
    </lineage>
</organism>
<dbReference type="InterPro" id="IPR019791">
    <property type="entry name" value="Haem_peroxidase_animal"/>
</dbReference>
<evidence type="ECO:0000256" key="1">
    <source>
        <dbReference type="ARBA" id="ARBA00022737"/>
    </source>
</evidence>
<feature type="domain" description="HYR" evidence="3">
    <location>
        <begin position="546"/>
        <end position="625"/>
    </location>
</feature>
<evidence type="ECO:0000313" key="5">
    <source>
        <dbReference type="RefSeq" id="XP_006824475.1"/>
    </source>
</evidence>
<keyword evidence="4" id="KW-1185">Reference proteome</keyword>
<dbReference type="InterPro" id="IPR003410">
    <property type="entry name" value="HYR_dom"/>
</dbReference>
<protein>
    <submittedName>
        <fullName evidence="5">Peroxidasin homolog</fullName>
    </submittedName>
</protein>
<reference evidence="5" key="1">
    <citation type="submission" date="2025-08" db="UniProtKB">
        <authorList>
            <consortium name="RefSeq"/>
        </authorList>
    </citation>
    <scope>IDENTIFICATION</scope>
    <source>
        <tissue evidence="5">Testes</tissue>
    </source>
</reference>
<dbReference type="RefSeq" id="XP_006824475.1">
    <property type="nucleotide sequence ID" value="XM_006824412.1"/>
</dbReference>
<feature type="signal peptide" evidence="2">
    <location>
        <begin position="1"/>
        <end position="26"/>
    </location>
</feature>
<evidence type="ECO:0000313" key="4">
    <source>
        <dbReference type="Proteomes" id="UP000694865"/>
    </source>
</evidence>
<evidence type="ECO:0000256" key="2">
    <source>
        <dbReference type="SAM" id="SignalP"/>
    </source>
</evidence>
<dbReference type="Gene3D" id="1.10.640.10">
    <property type="entry name" value="Haem peroxidase domain superfamily, animal type"/>
    <property type="match status" value="1"/>
</dbReference>
<dbReference type="InterPro" id="IPR010255">
    <property type="entry name" value="Haem_peroxidase_sf"/>
</dbReference>
<dbReference type="GeneID" id="100375698"/>
<name>A0ABM0MWT4_SACKO</name>
<dbReference type="Pfam" id="PF02494">
    <property type="entry name" value="HYR"/>
    <property type="match status" value="1"/>
</dbReference>
<sequence length="625" mass="69163">MCQSVGTFLCVSWILCTLAAVYGGIADDPVLLSCFQEAVNDVDLAIHKSVEAIKKNPKPKSPAQLLRLFRFPSVATVKATTCEEVFETSLEIIKDHMQGPEVTPDVVEMLLNMSGCQKSPVTCQDMCFHSKYRTINGTCNNFKIPTQGDKADNLRAFDGKGGLRVGDNEAATGRPLLPFDPNSPMACLSDDSMNEVPCFLAGDVRTNEQIGLASMHTLFLREHNRISNILSQINPHWDDEQLYQEARKIVGATLQHITYDHYLPKILGNVGMGTIGPYKGYDARTNAAVTNVFSTAAFRFGHGTVKPILTRIDANFTEIPDGHLLLHLAFFQPWRIVEQGGIDPIIRGSFATAAKDLHPGEMMTDEMTERLFALSNTIALDLMSINIQRGRDHALPGYTEWVEMCKHGRRFRTFQQLKRFISNEDVLSKLESLYGHVNNIDLYIGALAEDPVEGSVVGPTFNCILSKQFKNTRDGDRFWYEKRDYFSRVQLAEIKKASLARVICDNTDIDQVQRDVFLIPDVSGGLVTCNYIEGIDLSAWTHQQASDNTAPSIQCPDDIIIDARSPMTRVSWPDPVASDDSSSGLHISCTPDSRSRFPAGVTIVTCTATDVTGNCASCSFSVNVQ</sequence>
<evidence type="ECO:0000259" key="3">
    <source>
        <dbReference type="PROSITE" id="PS50825"/>
    </source>
</evidence>
<dbReference type="PANTHER" id="PTHR11475">
    <property type="entry name" value="OXIDASE/PEROXIDASE"/>
    <property type="match status" value="1"/>
</dbReference>
<proteinExistence type="predicted"/>
<dbReference type="Pfam" id="PF03098">
    <property type="entry name" value="An_peroxidase"/>
    <property type="match status" value="1"/>
</dbReference>
<dbReference type="PANTHER" id="PTHR11475:SF121">
    <property type="entry name" value="THYROID PEROXIDASE-LIKE"/>
    <property type="match status" value="1"/>
</dbReference>
<keyword evidence="2" id="KW-0732">Signal</keyword>
<dbReference type="Proteomes" id="UP000694865">
    <property type="component" value="Unplaced"/>
</dbReference>
<dbReference type="PROSITE" id="PS50292">
    <property type="entry name" value="PEROXIDASE_3"/>
    <property type="match status" value="1"/>
</dbReference>
<accession>A0ABM0MWT4</accession>
<dbReference type="PRINTS" id="PR00457">
    <property type="entry name" value="ANPEROXIDASE"/>
</dbReference>
<dbReference type="SUPFAM" id="SSF48113">
    <property type="entry name" value="Heme-dependent peroxidases"/>
    <property type="match status" value="1"/>
</dbReference>
<feature type="chain" id="PRO_5045198496" evidence="2">
    <location>
        <begin position="27"/>
        <end position="625"/>
    </location>
</feature>
<gene>
    <name evidence="5" type="primary">LOC100375698</name>
</gene>